<evidence type="ECO:0000313" key="3">
    <source>
        <dbReference type="Proteomes" id="UP001228563"/>
    </source>
</evidence>
<evidence type="ECO:0000313" key="2">
    <source>
        <dbReference type="EMBL" id="WMT64767.1"/>
    </source>
</evidence>
<reference evidence="2" key="1">
    <citation type="submission" date="2022-04" db="EMBL/GenBank/DDBJ databases">
        <title>Co-occurrence of mcr-9 and blaNDM-1 in multidrug-resistant Enterobacter kobei strain isolated from an infant with urinary infection.</title>
        <authorList>
            <person name="Zeng H."/>
        </authorList>
    </citation>
    <scope>NUCLEOTIDE SEQUENCE</scope>
    <source>
        <strain evidence="2">EC1382</strain>
    </source>
</reference>
<feature type="transmembrane region" description="Helical" evidence="1">
    <location>
        <begin position="47"/>
        <end position="66"/>
    </location>
</feature>
<dbReference type="Proteomes" id="UP001228563">
    <property type="component" value="Chromosome"/>
</dbReference>
<evidence type="ECO:0000256" key="1">
    <source>
        <dbReference type="SAM" id="Phobius"/>
    </source>
</evidence>
<gene>
    <name evidence="2" type="ORF">M2B19_17875</name>
</gene>
<keyword evidence="1" id="KW-0472">Membrane</keyword>
<organism evidence="2 3">
    <name type="scientific">Enterobacter kobei</name>
    <dbReference type="NCBI Taxonomy" id="208224"/>
    <lineage>
        <taxon>Bacteria</taxon>
        <taxon>Pseudomonadati</taxon>
        <taxon>Pseudomonadota</taxon>
        <taxon>Gammaproteobacteria</taxon>
        <taxon>Enterobacterales</taxon>
        <taxon>Enterobacteriaceae</taxon>
        <taxon>Enterobacter</taxon>
        <taxon>Enterobacter cloacae complex</taxon>
    </lineage>
</organism>
<dbReference type="RefSeq" id="WP_045281143.1">
    <property type="nucleotide sequence ID" value="NZ_BRUA01000006.1"/>
</dbReference>
<sequence>MEYFEAKLYLLGKWRIIALLLNAMLFLGSCYGLYLTGIFTRSWYNEGNAAVCLLIMFTSALSIMSINQPVIMDKTDDEASSLLSLWWKRKKLEHLSKIKEYKK</sequence>
<feature type="transmembrane region" description="Helical" evidence="1">
    <location>
        <begin position="16"/>
        <end position="35"/>
    </location>
</feature>
<dbReference type="EMBL" id="CP096849">
    <property type="protein sequence ID" value="WMT64767.1"/>
    <property type="molecule type" value="Genomic_DNA"/>
</dbReference>
<keyword evidence="1" id="KW-1133">Transmembrane helix</keyword>
<dbReference type="AlphaFoldDB" id="A0AAJ6IV02"/>
<protein>
    <submittedName>
        <fullName evidence="2">Uncharacterized protein</fullName>
    </submittedName>
</protein>
<dbReference type="PROSITE" id="PS51257">
    <property type="entry name" value="PROKAR_LIPOPROTEIN"/>
    <property type="match status" value="1"/>
</dbReference>
<name>A0AAJ6IV02_9ENTR</name>
<accession>A0AAJ6IV02</accession>
<proteinExistence type="predicted"/>
<keyword evidence="1" id="KW-0812">Transmembrane</keyword>